<comment type="caution">
    <text evidence="3">The sequence shown here is derived from an EMBL/GenBank/DDBJ whole genome shotgun (WGS) entry which is preliminary data.</text>
</comment>
<keyword evidence="1" id="KW-1133">Transmembrane helix</keyword>
<evidence type="ECO:0000313" key="4">
    <source>
        <dbReference type="Proteomes" id="UP000532440"/>
    </source>
</evidence>
<dbReference type="AlphaFoldDB" id="A0A7W8M8G6"/>
<dbReference type="EMBL" id="JACHGB010000002">
    <property type="protein sequence ID" value="MBB5271004.1"/>
    <property type="molecule type" value="Genomic_DNA"/>
</dbReference>
<sequence length="149" mass="15888">MRELWLFLHIVAVVVWVGGMAFAHLCMRPSALALPPPQRLPLLAGALGRFFAQVSAALAVLWVSGLAMMLATGFAAAPAAWHAMMGLGLAMTLVFLVIRLRYWPRLRDGVARADWPAAAGALNGIRRLVVLNLALGVLTIAVATLGRLA</sequence>
<accession>A0A7W8M8G6</accession>
<feature type="transmembrane region" description="Helical" evidence="1">
    <location>
        <begin position="57"/>
        <end position="77"/>
    </location>
</feature>
<dbReference type="Proteomes" id="UP000532440">
    <property type="component" value="Unassembled WGS sequence"/>
</dbReference>
<evidence type="ECO:0000259" key="2">
    <source>
        <dbReference type="Pfam" id="PF05425"/>
    </source>
</evidence>
<gene>
    <name evidence="3" type="ORF">HNQ70_001008</name>
</gene>
<name>A0A7W8M8G6_9BURK</name>
<reference evidence="3 4" key="1">
    <citation type="submission" date="2020-08" db="EMBL/GenBank/DDBJ databases">
        <title>Genomic Encyclopedia of Type Strains, Phase IV (KMG-IV): sequencing the most valuable type-strain genomes for metagenomic binning, comparative biology and taxonomic classification.</title>
        <authorList>
            <person name="Goeker M."/>
        </authorList>
    </citation>
    <scope>NUCLEOTIDE SEQUENCE [LARGE SCALE GENOMIC DNA]</scope>
    <source>
        <strain evidence="3 4">DSM 29781</strain>
    </source>
</reference>
<dbReference type="InterPro" id="IPR008457">
    <property type="entry name" value="Cu-R_CopD_dom"/>
</dbReference>
<protein>
    <submittedName>
        <fullName evidence="3">Putative membrane protein</fullName>
    </submittedName>
</protein>
<feature type="transmembrane region" description="Helical" evidence="1">
    <location>
        <begin position="84"/>
        <end position="104"/>
    </location>
</feature>
<organism evidence="3 4">
    <name type="scientific">Quisquiliibacterium transsilvanicum</name>
    <dbReference type="NCBI Taxonomy" id="1549638"/>
    <lineage>
        <taxon>Bacteria</taxon>
        <taxon>Pseudomonadati</taxon>
        <taxon>Pseudomonadota</taxon>
        <taxon>Betaproteobacteria</taxon>
        <taxon>Burkholderiales</taxon>
        <taxon>Burkholderiaceae</taxon>
        <taxon>Quisquiliibacterium</taxon>
    </lineage>
</organism>
<dbReference type="GO" id="GO:0016020">
    <property type="term" value="C:membrane"/>
    <property type="evidence" value="ECO:0007669"/>
    <property type="project" value="InterPro"/>
</dbReference>
<dbReference type="Pfam" id="PF05425">
    <property type="entry name" value="CopD"/>
    <property type="match status" value="1"/>
</dbReference>
<feature type="transmembrane region" description="Helical" evidence="1">
    <location>
        <begin position="124"/>
        <end position="145"/>
    </location>
</feature>
<dbReference type="RefSeq" id="WP_183964886.1">
    <property type="nucleotide sequence ID" value="NZ_BAABEW010000017.1"/>
</dbReference>
<evidence type="ECO:0000256" key="1">
    <source>
        <dbReference type="SAM" id="Phobius"/>
    </source>
</evidence>
<keyword evidence="4" id="KW-1185">Reference proteome</keyword>
<feature type="domain" description="Copper resistance protein D" evidence="2">
    <location>
        <begin position="45"/>
        <end position="144"/>
    </location>
</feature>
<keyword evidence="1" id="KW-0472">Membrane</keyword>
<keyword evidence="1" id="KW-0812">Transmembrane</keyword>
<evidence type="ECO:0000313" key="3">
    <source>
        <dbReference type="EMBL" id="MBB5271004.1"/>
    </source>
</evidence>
<proteinExistence type="predicted"/>